<evidence type="ECO:0000313" key="5">
    <source>
        <dbReference type="EMBL" id="NNV53986.1"/>
    </source>
</evidence>
<evidence type="ECO:0000313" key="6">
    <source>
        <dbReference type="Proteomes" id="UP000598971"/>
    </source>
</evidence>
<dbReference type="AlphaFoldDB" id="A0A8J8FDM3"/>
<dbReference type="SUPFAM" id="SSF117281">
    <property type="entry name" value="Kelch motif"/>
    <property type="match status" value="2"/>
</dbReference>
<dbReference type="PANTHER" id="PTHR24412:SF489">
    <property type="entry name" value="RING FINGER DOMAIN AND KELCH REPEAT-CONTAINING PROTEIN DDB_G0271372"/>
    <property type="match status" value="1"/>
</dbReference>
<evidence type="ECO:0000256" key="1">
    <source>
        <dbReference type="ARBA" id="ARBA00022441"/>
    </source>
</evidence>
<keyword evidence="1" id="KW-0880">Kelch repeat</keyword>
<dbReference type="Pfam" id="PF18962">
    <property type="entry name" value="Por_Secre_tail"/>
    <property type="match status" value="1"/>
</dbReference>
<dbReference type="Proteomes" id="UP000598971">
    <property type="component" value="Unassembled WGS sequence"/>
</dbReference>
<dbReference type="InterPro" id="IPR006652">
    <property type="entry name" value="Kelch_1"/>
</dbReference>
<evidence type="ECO:0000259" key="4">
    <source>
        <dbReference type="Pfam" id="PF18962"/>
    </source>
</evidence>
<dbReference type="PANTHER" id="PTHR24412">
    <property type="entry name" value="KELCH PROTEIN"/>
    <property type="match status" value="1"/>
</dbReference>
<dbReference type="Pfam" id="PF01344">
    <property type="entry name" value="Kelch_1"/>
    <property type="match status" value="1"/>
</dbReference>
<organism evidence="5 6">
    <name type="scientific">Limnovirga soli</name>
    <dbReference type="NCBI Taxonomy" id="2656915"/>
    <lineage>
        <taxon>Bacteria</taxon>
        <taxon>Pseudomonadati</taxon>
        <taxon>Bacteroidota</taxon>
        <taxon>Chitinophagia</taxon>
        <taxon>Chitinophagales</taxon>
        <taxon>Chitinophagaceae</taxon>
        <taxon>Limnovirga</taxon>
    </lineage>
</organism>
<evidence type="ECO:0000256" key="3">
    <source>
        <dbReference type="SAM" id="SignalP"/>
    </source>
</evidence>
<comment type="caution">
    <text evidence="5">The sequence shown here is derived from an EMBL/GenBank/DDBJ whole genome shotgun (WGS) entry which is preliminary data.</text>
</comment>
<dbReference type="InterPro" id="IPR015915">
    <property type="entry name" value="Kelch-typ_b-propeller"/>
</dbReference>
<sequence length="490" mass="52608">MRKNLLITLFVLAATTINAQWKSDTLSVARNAIPMGVFANKIVFGSTSGNAWDVFDFNTNSHSTGIFSISRASIKFTQAGHNAYFAGGKYGPYTDPLYTKNIDVYNDSLNTWSVLNLSLERIVGGAGTVGSNVLFAGGIGRGFGGPVYIYNRVDIFNTNTGVRTTASLSKARDNIAVGTAANKIVFAGGWFWDIYYNMVQTNAIDIYDDATGLWSNASLSVKREGIAVATLGNKILFAGGTAYTNTTKIYTNVDIYDAVANTWTVSYMPNARSYATAVTVGSKAYFAGGAKKVNAIDVYDAGTNSWSQLFMPVALKGFSATAAGDKIYFAGGYDRRNFISGLVQVYNTVTGTWAIEQLSQPRYGVSAVAKGSTIFFAGGIKAPYSTITYSNMIDIFQPLPMAVKANASQALQNETFGIYPNPAKDVVYIKTGNTLLQNATIKIVNSAGQTVLYKSQTGNLLDISALQNGLYLMHIINNGKTASAKLLIAH</sequence>
<dbReference type="SMART" id="SM00612">
    <property type="entry name" value="Kelch"/>
    <property type="match status" value="4"/>
</dbReference>
<keyword evidence="3" id="KW-0732">Signal</keyword>
<dbReference type="InterPro" id="IPR026444">
    <property type="entry name" value="Secre_tail"/>
</dbReference>
<evidence type="ECO:0000256" key="2">
    <source>
        <dbReference type="ARBA" id="ARBA00022737"/>
    </source>
</evidence>
<gene>
    <name evidence="5" type="ORF">GD597_00855</name>
</gene>
<protein>
    <submittedName>
        <fullName evidence="5">T9SS type A sorting domain-containing protein</fullName>
    </submittedName>
</protein>
<dbReference type="RefSeq" id="WP_171605906.1">
    <property type="nucleotide sequence ID" value="NZ_WHPF01000001.1"/>
</dbReference>
<feature type="signal peptide" evidence="3">
    <location>
        <begin position="1"/>
        <end position="19"/>
    </location>
</feature>
<accession>A0A8J8FDM3</accession>
<dbReference type="Gene3D" id="2.120.10.80">
    <property type="entry name" value="Kelch-type beta propeller"/>
    <property type="match status" value="2"/>
</dbReference>
<name>A0A8J8FDM3_9BACT</name>
<feature type="chain" id="PRO_5035268872" evidence="3">
    <location>
        <begin position="20"/>
        <end position="490"/>
    </location>
</feature>
<keyword evidence="6" id="KW-1185">Reference proteome</keyword>
<reference evidence="5" key="1">
    <citation type="submission" date="2019-10" db="EMBL/GenBank/DDBJ databases">
        <title>Draft genome sequence of Panacibacter sp. KCS-6.</title>
        <authorList>
            <person name="Yim K.J."/>
        </authorList>
    </citation>
    <scope>NUCLEOTIDE SEQUENCE</scope>
    <source>
        <strain evidence="5">KCS-6</strain>
    </source>
</reference>
<proteinExistence type="predicted"/>
<dbReference type="NCBIfam" id="TIGR04183">
    <property type="entry name" value="Por_Secre_tail"/>
    <property type="match status" value="1"/>
</dbReference>
<dbReference type="EMBL" id="WHPF01000001">
    <property type="protein sequence ID" value="NNV53986.1"/>
    <property type="molecule type" value="Genomic_DNA"/>
</dbReference>
<keyword evidence="2" id="KW-0677">Repeat</keyword>
<feature type="domain" description="Secretion system C-terminal sorting" evidence="4">
    <location>
        <begin position="418"/>
        <end position="488"/>
    </location>
</feature>